<keyword evidence="1" id="KW-0812">Transmembrane</keyword>
<sequence>MQILFLIWVIAGAASGSGTPESCQGRTGARLSLCNDASDVGTTIGVGLIIGLWAAVDLILGITYLIFRLAGRQPRA</sequence>
<name>A0ABT6LET3_9ACTN</name>
<evidence type="ECO:0000313" key="3">
    <source>
        <dbReference type="Proteomes" id="UP001160499"/>
    </source>
</evidence>
<organism evidence="2 3">
    <name type="scientific">Streptomyces pseudovenezuelae</name>
    <dbReference type="NCBI Taxonomy" id="67350"/>
    <lineage>
        <taxon>Bacteria</taxon>
        <taxon>Bacillati</taxon>
        <taxon>Actinomycetota</taxon>
        <taxon>Actinomycetes</taxon>
        <taxon>Kitasatosporales</taxon>
        <taxon>Streptomycetaceae</taxon>
        <taxon>Streptomyces</taxon>
        <taxon>Streptomyces aurantiacus group</taxon>
    </lineage>
</organism>
<gene>
    <name evidence="2" type="ORF">M2283_002105</name>
</gene>
<dbReference type="RefSeq" id="WP_280875848.1">
    <property type="nucleotide sequence ID" value="NZ_JARXVH010000003.1"/>
</dbReference>
<keyword evidence="1" id="KW-1133">Transmembrane helix</keyword>
<accession>A0ABT6LET3</accession>
<dbReference type="EMBL" id="JARXVH010000003">
    <property type="protein sequence ID" value="MDH6214822.1"/>
    <property type="molecule type" value="Genomic_DNA"/>
</dbReference>
<keyword evidence="3" id="KW-1185">Reference proteome</keyword>
<keyword evidence="1" id="KW-0472">Membrane</keyword>
<evidence type="ECO:0000313" key="2">
    <source>
        <dbReference type="EMBL" id="MDH6214822.1"/>
    </source>
</evidence>
<dbReference type="Proteomes" id="UP001160499">
    <property type="component" value="Unassembled WGS sequence"/>
</dbReference>
<proteinExistence type="predicted"/>
<comment type="caution">
    <text evidence="2">The sequence shown here is derived from an EMBL/GenBank/DDBJ whole genome shotgun (WGS) entry which is preliminary data.</text>
</comment>
<evidence type="ECO:0000256" key="1">
    <source>
        <dbReference type="SAM" id="Phobius"/>
    </source>
</evidence>
<protein>
    <submittedName>
        <fullName evidence="2">Uncharacterized protein</fullName>
    </submittedName>
</protein>
<reference evidence="2 3" key="1">
    <citation type="submission" date="2023-04" db="EMBL/GenBank/DDBJ databases">
        <title>Forest soil microbial communities from Buena Vista Peninsula, Colon Province, Panama.</title>
        <authorList>
            <person name="Bouskill N."/>
        </authorList>
    </citation>
    <scope>NUCLEOTIDE SEQUENCE [LARGE SCALE GENOMIC DNA]</scope>
    <source>
        <strain evidence="2 3">GGS1</strain>
    </source>
</reference>
<feature type="transmembrane region" description="Helical" evidence="1">
    <location>
        <begin position="40"/>
        <end position="67"/>
    </location>
</feature>